<protein>
    <recommendedName>
        <fullName evidence="3">ABM domain-containing protein</fullName>
    </recommendedName>
</protein>
<evidence type="ECO:0000313" key="2">
    <source>
        <dbReference type="Proteomes" id="UP000038010"/>
    </source>
</evidence>
<gene>
    <name evidence="1" type="ORF">AB675_8654</name>
</gene>
<proteinExistence type="predicted"/>
<dbReference type="STRING" id="1664694.A0A0N0NR54"/>
<dbReference type="SUPFAM" id="SSF54909">
    <property type="entry name" value="Dimeric alpha+beta barrel"/>
    <property type="match status" value="1"/>
</dbReference>
<dbReference type="Proteomes" id="UP000038010">
    <property type="component" value="Unassembled WGS sequence"/>
</dbReference>
<dbReference type="EMBL" id="LFJN01000003">
    <property type="protein sequence ID" value="KPI44701.1"/>
    <property type="molecule type" value="Genomic_DNA"/>
</dbReference>
<accession>A0A0N0NR54</accession>
<dbReference type="InterPro" id="IPR011008">
    <property type="entry name" value="Dimeric_a/b-barrel"/>
</dbReference>
<evidence type="ECO:0008006" key="3">
    <source>
        <dbReference type="Google" id="ProtNLM"/>
    </source>
</evidence>
<sequence>MSSFVLVANVNFWQAAYDKLGDYVWKHEHTTKTYYFGLPLQYWTHKSDTNHMFAFEIYGKREDLYTTHFNSPAMKEFLPAIPDTMTTGLDLRHYENVGGFLDRFNDKRECEIMTDVRINCKAEARDNVLSRLNTLAEKIKSDGSDDVYTFFVLKGLDDDQGVRIFQRFRNWDGSSSLARHPTVLEFWMSSKEEILSMESQTYFPNGKGWLHRADKSETRLNIQ</sequence>
<evidence type="ECO:0000313" key="1">
    <source>
        <dbReference type="EMBL" id="KPI44701.1"/>
    </source>
</evidence>
<dbReference type="GeneID" id="28740998"/>
<dbReference type="AlphaFoldDB" id="A0A0N0NR54"/>
<dbReference type="RefSeq" id="XP_018004664.1">
    <property type="nucleotide sequence ID" value="XM_018149118.1"/>
</dbReference>
<reference evidence="1 2" key="1">
    <citation type="submission" date="2015-06" db="EMBL/GenBank/DDBJ databases">
        <title>Draft genome of the ant-associated black yeast Phialophora attae CBS 131958.</title>
        <authorList>
            <person name="Moreno L.F."/>
            <person name="Stielow B.J."/>
            <person name="de Hoog S."/>
            <person name="Vicente V.A."/>
            <person name="Weiss V.A."/>
            <person name="de Vries M."/>
            <person name="Cruz L.M."/>
            <person name="Souza E.M."/>
        </authorList>
    </citation>
    <scope>NUCLEOTIDE SEQUENCE [LARGE SCALE GENOMIC DNA]</scope>
    <source>
        <strain evidence="1 2">CBS 131958</strain>
    </source>
</reference>
<organism evidence="1 2">
    <name type="scientific">Cyphellophora attinorum</name>
    <dbReference type="NCBI Taxonomy" id="1664694"/>
    <lineage>
        <taxon>Eukaryota</taxon>
        <taxon>Fungi</taxon>
        <taxon>Dikarya</taxon>
        <taxon>Ascomycota</taxon>
        <taxon>Pezizomycotina</taxon>
        <taxon>Eurotiomycetes</taxon>
        <taxon>Chaetothyriomycetidae</taxon>
        <taxon>Chaetothyriales</taxon>
        <taxon>Cyphellophoraceae</taxon>
        <taxon>Cyphellophora</taxon>
    </lineage>
</organism>
<dbReference type="OrthoDB" id="5328688at2759"/>
<name>A0A0N0NR54_9EURO</name>
<comment type="caution">
    <text evidence="1">The sequence shown here is derived from an EMBL/GenBank/DDBJ whole genome shotgun (WGS) entry which is preliminary data.</text>
</comment>
<dbReference type="PANTHER" id="PTHR40624:SF1">
    <property type="entry name" value="BIOSYNTHESIS MONOOXYGENASE, PUTATIVE (AFU_ORTHOLOGUE AFUA_1G12025)-RELATED"/>
    <property type="match status" value="1"/>
</dbReference>
<dbReference type="Gene3D" id="3.30.70.100">
    <property type="match status" value="1"/>
</dbReference>
<keyword evidence="2" id="KW-1185">Reference proteome</keyword>
<dbReference type="PANTHER" id="PTHR40624">
    <property type="entry name" value="BIOSYNTHESIS MONOOXYGENASE, PUTATIVE (AFU_ORTHOLOGUE AFUA_1G12025)-RELATED"/>
    <property type="match status" value="1"/>
</dbReference>
<dbReference type="VEuPathDB" id="FungiDB:AB675_8654"/>